<sequence length="214" mass="22657">MSKEITIDQAVDMIKDGMTVMIGGFLAAGSANKIIEAMVKAGKKDLTIICNDTAYPDKGSGLLVASGCVKKCIVSHIGTNPVTEQKMKDGEMEVELVPQGTLAERVRIGGAGIGGFLTTTGLGTLAAEGKRVIEVDGKEYLLELPLRANVALIGASVADKHGNLIYRGTSQNFNPLMATAADVVIAEVKESVDSMAPETIRTPFLFVDYIVRNK</sequence>
<organism evidence="2 3">
    <name type="scientific">Candidatus Onthomorpha intestinigallinarum</name>
    <dbReference type="NCBI Taxonomy" id="2840880"/>
    <lineage>
        <taxon>Bacteria</taxon>
        <taxon>Pseudomonadati</taxon>
        <taxon>Bacteroidota</taxon>
        <taxon>Bacteroidia</taxon>
        <taxon>Bacteroidales</taxon>
        <taxon>Candidatus Onthomorpha</taxon>
    </lineage>
</organism>
<protein>
    <submittedName>
        <fullName evidence="2">CoA transferase subunit A</fullName>
    </submittedName>
</protein>
<dbReference type="PANTHER" id="PTHR13707:SF60">
    <property type="entry name" value="ACETATE COA-TRANSFERASE SUBUNIT ALPHA"/>
    <property type="match status" value="1"/>
</dbReference>
<gene>
    <name evidence="2" type="ORF">IAC47_00575</name>
</gene>
<evidence type="ECO:0000313" key="2">
    <source>
        <dbReference type="EMBL" id="HIW86760.1"/>
    </source>
</evidence>
<dbReference type="SUPFAM" id="SSF100950">
    <property type="entry name" value="NagB/RpiA/CoA transferase-like"/>
    <property type="match status" value="1"/>
</dbReference>
<keyword evidence="1 2" id="KW-0808">Transferase</keyword>
<dbReference type="Gene3D" id="3.40.1080.10">
    <property type="entry name" value="Glutaconate Coenzyme A-transferase"/>
    <property type="match status" value="1"/>
</dbReference>
<reference evidence="2" key="1">
    <citation type="journal article" date="2021" name="PeerJ">
        <title>Extensive microbial diversity within the chicken gut microbiome revealed by metagenomics and culture.</title>
        <authorList>
            <person name="Gilroy R."/>
            <person name="Ravi A."/>
            <person name="Getino M."/>
            <person name="Pursley I."/>
            <person name="Horton D.L."/>
            <person name="Alikhan N.F."/>
            <person name="Baker D."/>
            <person name="Gharbi K."/>
            <person name="Hall N."/>
            <person name="Watson M."/>
            <person name="Adriaenssens E.M."/>
            <person name="Foster-Nyarko E."/>
            <person name="Jarju S."/>
            <person name="Secka A."/>
            <person name="Antonio M."/>
            <person name="Oren A."/>
            <person name="Chaudhuri R.R."/>
            <person name="La Ragione R."/>
            <person name="Hildebrand F."/>
            <person name="Pallen M.J."/>
        </authorList>
    </citation>
    <scope>NUCLEOTIDE SEQUENCE</scope>
    <source>
        <strain evidence="2">Gambia16-930</strain>
    </source>
</reference>
<dbReference type="PANTHER" id="PTHR13707">
    <property type="entry name" value="KETOACID-COENZYME A TRANSFERASE"/>
    <property type="match status" value="1"/>
</dbReference>
<evidence type="ECO:0000313" key="3">
    <source>
        <dbReference type="Proteomes" id="UP000824267"/>
    </source>
</evidence>
<proteinExistence type="predicted"/>
<name>A0A9D1UHP3_9BACT</name>
<dbReference type="SMART" id="SM00882">
    <property type="entry name" value="CoA_trans"/>
    <property type="match status" value="1"/>
</dbReference>
<comment type="caution">
    <text evidence="2">The sequence shown here is derived from an EMBL/GenBank/DDBJ whole genome shotgun (WGS) entry which is preliminary data.</text>
</comment>
<dbReference type="Proteomes" id="UP000824267">
    <property type="component" value="Unassembled WGS sequence"/>
</dbReference>
<accession>A0A9D1UHP3</accession>
<dbReference type="EMBL" id="DXGG01000021">
    <property type="protein sequence ID" value="HIW86760.1"/>
    <property type="molecule type" value="Genomic_DNA"/>
</dbReference>
<dbReference type="NCBIfam" id="TIGR02429">
    <property type="entry name" value="pcaI_scoA_fam"/>
    <property type="match status" value="1"/>
</dbReference>
<dbReference type="InterPro" id="IPR037171">
    <property type="entry name" value="NagB/RpiA_transferase-like"/>
</dbReference>
<dbReference type="Pfam" id="PF01144">
    <property type="entry name" value="CoA_trans"/>
    <property type="match status" value="1"/>
</dbReference>
<dbReference type="InterPro" id="IPR012792">
    <property type="entry name" value="3-oxoacid_CoA-transf_A"/>
</dbReference>
<reference evidence="2" key="2">
    <citation type="submission" date="2021-04" db="EMBL/GenBank/DDBJ databases">
        <authorList>
            <person name="Gilroy R."/>
        </authorList>
    </citation>
    <scope>NUCLEOTIDE SEQUENCE</scope>
    <source>
        <strain evidence="2">Gambia16-930</strain>
    </source>
</reference>
<evidence type="ECO:0000256" key="1">
    <source>
        <dbReference type="ARBA" id="ARBA00022679"/>
    </source>
</evidence>
<dbReference type="AlphaFoldDB" id="A0A9D1UHP3"/>
<dbReference type="InterPro" id="IPR004165">
    <property type="entry name" value="CoA_trans_fam_I"/>
</dbReference>
<dbReference type="GO" id="GO:0008410">
    <property type="term" value="F:CoA-transferase activity"/>
    <property type="evidence" value="ECO:0007669"/>
    <property type="project" value="InterPro"/>
</dbReference>